<dbReference type="CDD" id="cd07516">
    <property type="entry name" value="HAD_Pase"/>
    <property type="match status" value="1"/>
</dbReference>
<dbReference type="InterPro" id="IPR023214">
    <property type="entry name" value="HAD_sf"/>
</dbReference>
<keyword evidence="1" id="KW-0378">Hydrolase</keyword>
<gene>
    <name evidence="1" type="ORF">LHA26_14120</name>
</gene>
<dbReference type="Proteomes" id="UP001056937">
    <property type="component" value="Chromosome 1"/>
</dbReference>
<dbReference type="InterPro" id="IPR006379">
    <property type="entry name" value="HAD-SF_hydro_IIB"/>
</dbReference>
<dbReference type="SFLD" id="SFLDG01140">
    <property type="entry name" value="C2.B:_Phosphomannomutase_and_P"/>
    <property type="match status" value="1"/>
</dbReference>
<dbReference type="SFLD" id="SFLDS00003">
    <property type="entry name" value="Haloacid_Dehalogenase"/>
    <property type="match status" value="1"/>
</dbReference>
<dbReference type="RefSeq" id="WP_252166225.1">
    <property type="nucleotide sequence ID" value="NZ_CP084930.1"/>
</dbReference>
<keyword evidence="2" id="KW-1185">Reference proteome</keyword>
<dbReference type="NCBIfam" id="TIGR00099">
    <property type="entry name" value="Cof-subfamily"/>
    <property type="match status" value="1"/>
</dbReference>
<dbReference type="PANTHER" id="PTHR10000:SF8">
    <property type="entry name" value="HAD SUPERFAMILY HYDROLASE-LIKE, TYPE 3"/>
    <property type="match status" value="1"/>
</dbReference>
<reference evidence="1" key="1">
    <citation type="journal article" date="2022" name="Toxins">
        <title>Genomic Analysis of Sphingopyxis sp. USTB-05 for Biodegrading Cyanobacterial Hepatotoxins.</title>
        <authorList>
            <person name="Liu C."/>
            <person name="Xu Q."/>
            <person name="Zhao Z."/>
            <person name="Zhang H."/>
            <person name="Liu X."/>
            <person name="Yin C."/>
            <person name="Liu Y."/>
            <person name="Yan H."/>
        </authorList>
    </citation>
    <scope>NUCLEOTIDE SEQUENCE</scope>
    <source>
        <strain evidence="1">NBD5</strain>
    </source>
</reference>
<dbReference type="Gene3D" id="3.40.50.1000">
    <property type="entry name" value="HAD superfamily/HAD-like"/>
    <property type="match status" value="1"/>
</dbReference>
<dbReference type="GO" id="GO:0016787">
    <property type="term" value="F:hydrolase activity"/>
    <property type="evidence" value="ECO:0007669"/>
    <property type="project" value="UniProtKB-KW"/>
</dbReference>
<dbReference type="PANTHER" id="PTHR10000">
    <property type="entry name" value="PHOSPHOSERINE PHOSPHATASE"/>
    <property type="match status" value="1"/>
</dbReference>
<dbReference type="InterPro" id="IPR036412">
    <property type="entry name" value="HAD-like_sf"/>
</dbReference>
<dbReference type="Pfam" id="PF08282">
    <property type="entry name" value="Hydrolase_3"/>
    <property type="match status" value="1"/>
</dbReference>
<dbReference type="SUPFAM" id="SSF56784">
    <property type="entry name" value="HAD-like"/>
    <property type="match status" value="1"/>
</dbReference>
<evidence type="ECO:0000313" key="1">
    <source>
        <dbReference type="EMBL" id="USI72416.1"/>
    </source>
</evidence>
<name>A0ABY4X6B3_9SPHN</name>
<proteinExistence type="predicted"/>
<sequence>MSRLVVSDVDGTLVRSDKSLAPATVAAAQRLIAEGGQMTLISARPPSGILPLARQMGLPGPFGAFNGGTIFAADGAVLDAHRLDAEVSRRAVEAIAPHRVTIWLFADGRWFSTDDTNPHTDAERRSTFSEPVLVSDFEALHGRVDKIVAVCDDPDLMARLSDDVSAALGDGAEVALSQTYYCDITHPEANKGAGVARLAEALGVALADTVVIGDMPNDLPMFRRAGHAIAMGQAPQRVRDAASAVTASNDEDGVARAIEGLIGPR</sequence>
<evidence type="ECO:0000313" key="2">
    <source>
        <dbReference type="Proteomes" id="UP001056937"/>
    </source>
</evidence>
<dbReference type="EMBL" id="CP084930">
    <property type="protein sequence ID" value="USI72416.1"/>
    <property type="molecule type" value="Genomic_DNA"/>
</dbReference>
<organism evidence="1 2">
    <name type="scientific">Sphingomonas morindae</name>
    <dbReference type="NCBI Taxonomy" id="1541170"/>
    <lineage>
        <taxon>Bacteria</taxon>
        <taxon>Pseudomonadati</taxon>
        <taxon>Pseudomonadota</taxon>
        <taxon>Alphaproteobacteria</taxon>
        <taxon>Sphingomonadales</taxon>
        <taxon>Sphingomonadaceae</taxon>
        <taxon>Sphingomonas</taxon>
    </lineage>
</organism>
<dbReference type="InterPro" id="IPR000150">
    <property type="entry name" value="Cof"/>
</dbReference>
<protein>
    <submittedName>
        <fullName evidence="1">HAD family hydrolase</fullName>
    </submittedName>
</protein>
<dbReference type="Gene3D" id="3.30.1240.10">
    <property type="match status" value="1"/>
</dbReference>
<dbReference type="NCBIfam" id="TIGR01484">
    <property type="entry name" value="HAD-SF-IIB"/>
    <property type="match status" value="1"/>
</dbReference>
<accession>A0ABY4X6B3</accession>